<accession>A0A818QPI5</accession>
<feature type="region of interest" description="Disordered" evidence="1">
    <location>
        <begin position="153"/>
        <end position="196"/>
    </location>
</feature>
<proteinExistence type="predicted"/>
<feature type="compositionally biased region" description="Basic residues" evidence="1">
    <location>
        <begin position="181"/>
        <end position="196"/>
    </location>
</feature>
<feature type="region of interest" description="Disordered" evidence="1">
    <location>
        <begin position="1"/>
        <end position="21"/>
    </location>
</feature>
<dbReference type="Proteomes" id="UP000663881">
    <property type="component" value="Unassembled WGS sequence"/>
</dbReference>
<protein>
    <submittedName>
        <fullName evidence="2">Uncharacterized protein</fullName>
    </submittedName>
</protein>
<gene>
    <name evidence="2" type="ORF">OKA104_LOCUS8729</name>
</gene>
<feature type="compositionally biased region" description="Polar residues" evidence="1">
    <location>
        <begin position="164"/>
        <end position="178"/>
    </location>
</feature>
<dbReference type="EMBL" id="CAJOAY010000358">
    <property type="protein sequence ID" value="CAF3642440.1"/>
    <property type="molecule type" value="Genomic_DNA"/>
</dbReference>
<reference evidence="2" key="1">
    <citation type="submission" date="2021-02" db="EMBL/GenBank/DDBJ databases">
        <authorList>
            <person name="Nowell W R."/>
        </authorList>
    </citation>
    <scope>NUCLEOTIDE SEQUENCE</scope>
</reference>
<dbReference type="AlphaFoldDB" id="A0A818QPI5"/>
<organism evidence="2 3">
    <name type="scientific">Adineta steineri</name>
    <dbReference type="NCBI Taxonomy" id="433720"/>
    <lineage>
        <taxon>Eukaryota</taxon>
        <taxon>Metazoa</taxon>
        <taxon>Spiralia</taxon>
        <taxon>Gnathifera</taxon>
        <taxon>Rotifera</taxon>
        <taxon>Eurotatoria</taxon>
        <taxon>Bdelloidea</taxon>
        <taxon>Adinetida</taxon>
        <taxon>Adinetidae</taxon>
        <taxon>Adineta</taxon>
    </lineage>
</organism>
<comment type="caution">
    <text evidence="2">The sequence shown here is derived from an EMBL/GenBank/DDBJ whole genome shotgun (WGS) entry which is preliminary data.</text>
</comment>
<name>A0A818QPI5_9BILA</name>
<evidence type="ECO:0000313" key="2">
    <source>
        <dbReference type="EMBL" id="CAF3642440.1"/>
    </source>
</evidence>
<evidence type="ECO:0000256" key="1">
    <source>
        <dbReference type="SAM" id="MobiDB-lite"/>
    </source>
</evidence>
<sequence length="269" mass="31059">MEPSALTIHDNNPVIPLSQDQQQKPSLTYLALSVGDHQHSDLMNYKDPLFYQQPLHFHYNQIVPSSSGLGYETGDRIQPTNDIKFNKYHKIKSKASCQHGIERYQFTHRRLTKIQTPPFTIRLRPRNKLAEKILEKNLLHSRLNIKRLVTSKPKQIKKRIRGNTKLNIRSPVNTSGDKNVQHSRKRRSTKQKTQFRRCTSKTLITIAPMNQNILKSIDVNDDNIHIRTSPSLFSLKNSLSNKLSSISTMIPLAKNTEQFLTSKNNNKCK</sequence>
<evidence type="ECO:0000313" key="3">
    <source>
        <dbReference type="Proteomes" id="UP000663881"/>
    </source>
</evidence>